<dbReference type="NCBIfam" id="TIGR02985">
    <property type="entry name" value="Sig70_bacteroi1"/>
    <property type="match status" value="1"/>
</dbReference>
<evidence type="ECO:0000256" key="1">
    <source>
        <dbReference type="ARBA" id="ARBA00010641"/>
    </source>
</evidence>
<evidence type="ECO:0000256" key="2">
    <source>
        <dbReference type="ARBA" id="ARBA00023015"/>
    </source>
</evidence>
<keyword evidence="5" id="KW-0472">Membrane</keyword>
<comment type="similarity">
    <text evidence="1">Belongs to the sigma-70 factor family. ECF subfamily.</text>
</comment>
<dbReference type="InterPro" id="IPR013324">
    <property type="entry name" value="RNA_pol_sigma_r3/r4-like"/>
</dbReference>
<dbReference type="RefSeq" id="WP_209139038.1">
    <property type="nucleotide sequence ID" value="NZ_JAGHKO010000001.1"/>
</dbReference>
<gene>
    <name evidence="7" type="ORF">J7I42_12075</name>
</gene>
<evidence type="ECO:0000256" key="5">
    <source>
        <dbReference type="SAM" id="Phobius"/>
    </source>
</evidence>
<dbReference type="InterPro" id="IPR013325">
    <property type="entry name" value="RNA_pol_sigma_r2"/>
</dbReference>
<organism evidence="7 8">
    <name type="scientific">Niastella soli</name>
    <dbReference type="NCBI Taxonomy" id="2821487"/>
    <lineage>
        <taxon>Bacteria</taxon>
        <taxon>Pseudomonadati</taxon>
        <taxon>Bacteroidota</taxon>
        <taxon>Chitinophagia</taxon>
        <taxon>Chitinophagales</taxon>
        <taxon>Chitinophagaceae</taxon>
        <taxon>Niastella</taxon>
    </lineage>
</organism>
<dbReference type="Pfam" id="PF08281">
    <property type="entry name" value="Sigma70_r4_2"/>
    <property type="match status" value="1"/>
</dbReference>
<dbReference type="InterPro" id="IPR039425">
    <property type="entry name" value="RNA_pol_sigma-70-like"/>
</dbReference>
<keyword evidence="2" id="KW-0805">Transcription regulation</keyword>
<evidence type="ECO:0000256" key="4">
    <source>
        <dbReference type="ARBA" id="ARBA00023163"/>
    </source>
</evidence>
<keyword evidence="5" id="KW-0812">Transmembrane</keyword>
<keyword evidence="8" id="KW-1185">Reference proteome</keyword>
<dbReference type="InterPro" id="IPR000792">
    <property type="entry name" value="Tscrpt_reg_LuxR_C"/>
</dbReference>
<evidence type="ECO:0000259" key="6">
    <source>
        <dbReference type="PROSITE" id="PS00622"/>
    </source>
</evidence>
<feature type="domain" description="HTH luxR-type" evidence="6">
    <location>
        <begin position="152"/>
        <end position="179"/>
    </location>
</feature>
<dbReference type="InterPro" id="IPR013249">
    <property type="entry name" value="RNA_pol_sigma70_r4_t2"/>
</dbReference>
<dbReference type="NCBIfam" id="TIGR02937">
    <property type="entry name" value="sigma70-ECF"/>
    <property type="match status" value="1"/>
</dbReference>
<reference evidence="7 8" key="1">
    <citation type="submission" date="2021-03" db="EMBL/GenBank/DDBJ databases">
        <title>Assistant Professor.</title>
        <authorList>
            <person name="Huq M.A."/>
        </authorList>
    </citation>
    <scope>NUCLEOTIDE SEQUENCE [LARGE SCALE GENOMIC DNA]</scope>
    <source>
        <strain evidence="7 8">MAH-29</strain>
    </source>
</reference>
<evidence type="ECO:0000313" key="7">
    <source>
        <dbReference type="EMBL" id="MBO9201007.1"/>
    </source>
</evidence>
<evidence type="ECO:0000313" key="8">
    <source>
        <dbReference type="Proteomes" id="UP000677244"/>
    </source>
</evidence>
<dbReference type="EMBL" id="JAGHKO010000001">
    <property type="protein sequence ID" value="MBO9201007.1"/>
    <property type="molecule type" value="Genomic_DNA"/>
</dbReference>
<dbReference type="Gene3D" id="1.10.1740.10">
    <property type="match status" value="1"/>
</dbReference>
<comment type="caution">
    <text evidence="7">The sequence shown here is derived from an EMBL/GenBank/DDBJ whole genome shotgun (WGS) entry which is preliminary data.</text>
</comment>
<dbReference type="InterPro" id="IPR014284">
    <property type="entry name" value="RNA_pol_sigma-70_dom"/>
</dbReference>
<keyword evidence="4" id="KW-0804">Transcription</keyword>
<dbReference type="InterPro" id="IPR036388">
    <property type="entry name" value="WH-like_DNA-bd_sf"/>
</dbReference>
<proteinExistence type="inferred from homology"/>
<dbReference type="CDD" id="cd06171">
    <property type="entry name" value="Sigma70_r4"/>
    <property type="match status" value="1"/>
</dbReference>
<keyword evidence="3" id="KW-0731">Sigma factor</keyword>
<dbReference type="Proteomes" id="UP000677244">
    <property type="component" value="Unassembled WGS sequence"/>
</dbReference>
<keyword evidence="5" id="KW-1133">Transmembrane helix</keyword>
<accession>A0ABS3YSZ6</accession>
<dbReference type="Gene3D" id="1.10.10.10">
    <property type="entry name" value="Winged helix-like DNA-binding domain superfamily/Winged helix DNA-binding domain"/>
    <property type="match status" value="1"/>
</dbReference>
<dbReference type="PANTHER" id="PTHR43133">
    <property type="entry name" value="RNA POLYMERASE ECF-TYPE SIGMA FACTO"/>
    <property type="match status" value="1"/>
</dbReference>
<dbReference type="SUPFAM" id="SSF88946">
    <property type="entry name" value="Sigma2 domain of RNA polymerase sigma factors"/>
    <property type="match status" value="1"/>
</dbReference>
<feature type="transmembrane region" description="Helical" evidence="5">
    <location>
        <begin position="184"/>
        <end position="202"/>
    </location>
</feature>
<name>A0ABS3YSZ6_9BACT</name>
<evidence type="ECO:0000256" key="3">
    <source>
        <dbReference type="ARBA" id="ARBA00023082"/>
    </source>
</evidence>
<dbReference type="SUPFAM" id="SSF88659">
    <property type="entry name" value="Sigma3 and sigma4 domains of RNA polymerase sigma factors"/>
    <property type="match status" value="1"/>
</dbReference>
<dbReference type="InterPro" id="IPR014327">
    <property type="entry name" value="RNA_pol_sigma70_bacteroid"/>
</dbReference>
<sequence>MYADQTFNLDSNDASMFAIKNDAAAFEQYFKQHFASLCTWCQHKYEFDSDIAKEVVHTAFIKLWKVRATLPPEMPIKAFLHKVISNTSLDILRHAKVRERFQHFVQQRNENAGPPTPQENYDSKKLQDDIDTAISELPEQMRTIFELSRYEGLKYAEIARQLNVSVNTVETQMGRALKKLRIRLAAYLSSGYFIIMIINNIII</sequence>
<dbReference type="PANTHER" id="PTHR43133:SF46">
    <property type="entry name" value="RNA POLYMERASE SIGMA-70 FACTOR ECF SUBFAMILY"/>
    <property type="match status" value="1"/>
</dbReference>
<protein>
    <submittedName>
        <fullName evidence="7">RNA polymerase sigma-70 factor</fullName>
    </submittedName>
</protein>
<dbReference type="SMART" id="SM00421">
    <property type="entry name" value="HTH_LUXR"/>
    <property type="match status" value="1"/>
</dbReference>
<dbReference type="PROSITE" id="PS00622">
    <property type="entry name" value="HTH_LUXR_1"/>
    <property type="match status" value="1"/>
</dbReference>